<evidence type="ECO:0000313" key="10">
    <source>
        <dbReference type="EMBL" id="EOB14621.1"/>
    </source>
</evidence>
<gene>
    <name evidence="10" type="ORF">NBO_20g0009</name>
</gene>
<proteinExistence type="inferred from homology"/>
<evidence type="ECO:0000256" key="3">
    <source>
        <dbReference type="ARBA" id="ARBA00018504"/>
    </source>
</evidence>
<reference evidence="10 11" key="1">
    <citation type="journal article" date="2013" name="BMC Genomics">
        <title>Comparative genomics of parasitic silkworm microsporidia reveal an association between genome expansion and host adaptation.</title>
        <authorList>
            <person name="Pan G."/>
            <person name="Xu J."/>
            <person name="Li T."/>
            <person name="Xia Q."/>
            <person name="Liu S.L."/>
            <person name="Zhang G."/>
            <person name="Li S."/>
            <person name="Li C."/>
            <person name="Liu H."/>
            <person name="Yang L."/>
            <person name="Liu T."/>
            <person name="Zhang X."/>
            <person name="Wu Z."/>
            <person name="Fan W."/>
            <person name="Dang X."/>
            <person name="Xiang H."/>
            <person name="Tao M."/>
            <person name="Li Y."/>
            <person name="Hu J."/>
            <person name="Li Z."/>
            <person name="Lin L."/>
            <person name="Luo J."/>
            <person name="Geng L."/>
            <person name="Wang L."/>
            <person name="Long M."/>
            <person name="Wan Y."/>
            <person name="He N."/>
            <person name="Zhang Z."/>
            <person name="Lu C."/>
            <person name="Keeling P.J."/>
            <person name="Wang J."/>
            <person name="Xiang Z."/>
            <person name="Zhou Z."/>
        </authorList>
    </citation>
    <scope>NUCLEOTIDE SEQUENCE [LARGE SCALE GENOMIC DNA]</scope>
    <source>
        <strain evidence="11">CQ1 / CVCC 102059</strain>
    </source>
</reference>
<protein>
    <recommendedName>
        <fullName evidence="3">Chromatin modification-related protein EAF6</fullName>
    </recommendedName>
</protein>
<evidence type="ECO:0000256" key="7">
    <source>
        <dbReference type="ARBA" id="ARBA00023163"/>
    </source>
</evidence>
<dbReference type="OMA" id="KYVVQAK"/>
<keyword evidence="8" id="KW-0539">Nucleus</keyword>
<name>R0KUS4_NOSB1</name>
<feature type="coiled-coil region" evidence="9">
    <location>
        <begin position="4"/>
        <end position="34"/>
    </location>
</feature>
<dbReference type="VEuPathDB" id="MicrosporidiaDB:NBO_20g0009"/>
<dbReference type="Pfam" id="PF09340">
    <property type="entry name" value="NuA4"/>
    <property type="match status" value="1"/>
</dbReference>
<evidence type="ECO:0000256" key="6">
    <source>
        <dbReference type="ARBA" id="ARBA00023054"/>
    </source>
</evidence>
<dbReference type="GO" id="GO:0006325">
    <property type="term" value="P:chromatin organization"/>
    <property type="evidence" value="ECO:0007669"/>
    <property type="project" value="UniProtKB-KW"/>
</dbReference>
<accession>R0KUS4</accession>
<evidence type="ECO:0000256" key="9">
    <source>
        <dbReference type="SAM" id="Coils"/>
    </source>
</evidence>
<keyword evidence="4" id="KW-0156">Chromatin regulator</keyword>
<dbReference type="GO" id="GO:0000123">
    <property type="term" value="C:histone acetyltransferase complex"/>
    <property type="evidence" value="ECO:0007669"/>
    <property type="project" value="InterPro"/>
</dbReference>
<dbReference type="AlphaFoldDB" id="R0KUS4"/>
<dbReference type="GO" id="GO:0005634">
    <property type="term" value="C:nucleus"/>
    <property type="evidence" value="ECO:0007669"/>
    <property type="project" value="UniProtKB-SubCell"/>
</dbReference>
<dbReference type="InterPro" id="IPR015418">
    <property type="entry name" value="Eaf6"/>
</dbReference>
<evidence type="ECO:0000256" key="4">
    <source>
        <dbReference type="ARBA" id="ARBA00022853"/>
    </source>
</evidence>
<evidence type="ECO:0000256" key="2">
    <source>
        <dbReference type="ARBA" id="ARBA00010916"/>
    </source>
</evidence>
<sequence>MGRRANLKKDLEKLEQLIKEKKDLENNKERILSDLYKHETLYLEITQGTPLIKTSEFYVNSRVEKKKVAITEKDRIFSIEYPSNSI</sequence>
<organism evidence="10 11">
    <name type="scientific">Nosema bombycis (strain CQ1 / CVCC 102059)</name>
    <name type="common">Microsporidian parasite</name>
    <name type="synonym">Pebrine of silkworm</name>
    <dbReference type="NCBI Taxonomy" id="578461"/>
    <lineage>
        <taxon>Eukaryota</taxon>
        <taxon>Fungi</taxon>
        <taxon>Fungi incertae sedis</taxon>
        <taxon>Microsporidia</taxon>
        <taxon>Nosematidae</taxon>
        <taxon>Nosema</taxon>
    </lineage>
</organism>
<keyword evidence="5" id="KW-0805">Transcription regulation</keyword>
<evidence type="ECO:0000256" key="1">
    <source>
        <dbReference type="ARBA" id="ARBA00004123"/>
    </source>
</evidence>
<keyword evidence="11" id="KW-1185">Reference proteome</keyword>
<evidence type="ECO:0000313" key="11">
    <source>
        <dbReference type="Proteomes" id="UP000016927"/>
    </source>
</evidence>
<dbReference type="EMBL" id="KB908928">
    <property type="protein sequence ID" value="EOB14621.1"/>
    <property type="molecule type" value="Genomic_DNA"/>
</dbReference>
<keyword evidence="6 9" id="KW-0175">Coiled coil</keyword>
<dbReference type="OrthoDB" id="440324at2759"/>
<evidence type="ECO:0000256" key="5">
    <source>
        <dbReference type="ARBA" id="ARBA00023015"/>
    </source>
</evidence>
<dbReference type="HOGENOM" id="CLU_184681_0_0_1"/>
<keyword evidence="7" id="KW-0804">Transcription</keyword>
<comment type="subcellular location">
    <subcellularLocation>
        <location evidence="1">Nucleus</location>
    </subcellularLocation>
</comment>
<comment type="similarity">
    <text evidence="2">Belongs to the EAF6 family.</text>
</comment>
<dbReference type="Proteomes" id="UP000016927">
    <property type="component" value="Unassembled WGS sequence"/>
</dbReference>
<evidence type="ECO:0000256" key="8">
    <source>
        <dbReference type="ARBA" id="ARBA00023242"/>
    </source>
</evidence>